<reference evidence="10" key="1">
    <citation type="submission" date="2015-03" db="EMBL/GenBank/DDBJ databases">
        <title>A transcriptome of Araucaria cunninghamii, an australian fine timber species.</title>
        <authorList>
            <person name="Jing Yi C.J.Y."/>
            <person name="Yin San L.Y.S."/>
            <person name="Abdul Karim S.S."/>
            <person name="Wan Azmi N.N."/>
            <person name="Hercus R.R."/>
            <person name="Croft L.L."/>
        </authorList>
    </citation>
    <scope>NUCLEOTIDE SEQUENCE</scope>
    <source>
        <strain evidence="10">MI0301</strain>
        <tissue evidence="10">Leaf</tissue>
    </source>
</reference>
<comment type="subcellular location">
    <subcellularLocation>
        <location evidence="1">Membrane</location>
        <topology evidence="1">Multi-pass membrane protein</topology>
    </subcellularLocation>
</comment>
<feature type="transmembrane region" description="Helical" evidence="6">
    <location>
        <begin position="311"/>
        <end position="333"/>
    </location>
</feature>
<evidence type="ECO:0000256" key="2">
    <source>
        <dbReference type="ARBA" id="ARBA00022692"/>
    </source>
</evidence>
<feature type="transmembrane region" description="Helical" evidence="6">
    <location>
        <begin position="361"/>
        <end position="383"/>
    </location>
</feature>
<dbReference type="InterPro" id="IPR053937">
    <property type="entry name" value="GOST_TM"/>
</dbReference>
<evidence type="ECO:0000256" key="6">
    <source>
        <dbReference type="SAM" id="Phobius"/>
    </source>
</evidence>
<evidence type="ECO:0000256" key="3">
    <source>
        <dbReference type="ARBA" id="ARBA00022729"/>
    </source>
</evidence>
<dbReference type="GO" id="GO:0016020">
    <property type="term" value="C:membrane"/>
    <property type="evidence" value="ECO:0007669"/>
    <property type="project" value="UniProtKB-SubCell"/>
</dbReference>
<feature type="chain" id="PRO_5002311478" description="Protein GPR107" evidence="7">
    <location>
        <begin position="25"/>
        <end position="441"/>
    </location>
</feature>
<dbReference type="PANTHER" id="PTHR21229:SF2">
    <property type="entry name" value="RE59932P"/>
    <property type="match status" value="1"/>
</dbReference>
<feature type="transmembrane region" description="Helical" evidence="6">
    <location>
        <begin position="178"/>
        <end position="198"/>
    </location>
</feature>
<evidence type="ECO:0000313" key="10">
    <source>
        <dbReference type="EMBL" id="JAG95189.1"/>
    </source>
</evidence>
<feature type="signal peptide" evidence="7">
    <location>
        <begin position="1"/>
        <end position="24"/>
    </location>
</feature>
<organism evidence="10">
    <name type="scientific">Araucaria cunninghamii</name>
    <name type="common">Hoop pine</name>
    <name type="synonym">Moreton Bay pine</name>
    <dbReference type="NCBI Taxonomy" id="56994"/>
    <lineage>
        <taxon>Eukaryota</taxon>
        <taxon>Viridiplantae</taxon>
        <taxon>Streptophyta</taxon>
        <taxon>Embryophyta</taxon>
        <taxon>Tracheophyta</taxon>
        <taxon>Spermatophyta</taxon>
        <taxon>Pinopsida</taxon>
        <taxon>Pinidae</taxon>
        <taxon>Conifers II</taxon>
        <taxon>Araucariales</taxon>
        <taxon>Araucariaceae</taxon>
        <taxon>Araucaria</taxon>
    </lineage>
</organism>
<evidence type="ECO:0000259" key="9">
    <source>
        <dbReference type="Pfam" id="PF21904"/>
    </source>
</evidence>
<dbReference type="InterPro" id="IPR054103">
    <property type="entry name" value="CAND6-7_N"/>
</dbReference>
<evidence type="ECO:0000256" key="7">
    <source>
        <dbReference type="SAM" id="SignalP"/>
    </source>
</evidence>
<name>A0A0D6QXB8_ARACU</name>
<keyword evidence="3 7" id="KW-0732">Signal</keyword>
<protein>
    <recommendedName>
        <fullName evidence="11">Protein GPR107</fullName>
    </recommendedName>
</protein>
<dbReference type="PANTHER" id="PTHR21229">
    <property type="entry name" value="LUNG SEVEN TRANSMEMBRANE RECEPTOR"/>
    <property type="match status" value="1"/>
</dbReference>
<evidence type="ECO:0000259" key="8">
    <source>
        <dbReference type="Pfam" id="PF06814"/>
    </source>
</evidence>
<evidence type="ECO:0000256" key="4">
    <source>
        <dbReference type="ARBA" id="ARBA00022989"/>
    </source>
</evidence>
<feature type="transmembrane region" description="Helical" evidence="6">
    <location>
        <begin position="243"/>
        <end position="269"/>
    </location>
</feature>
<dbReference type="EMBL" id="GCKF01041283">
    <property type="protein sequence ID" value="JAG95189.1"/>
    <property type="molecule type" value="Transcribed_RNA"/>
</dbReference>
<dbReference type="Pfam" id="PF06814">
    <property type="entry name" value="GOST_TM"/>
    <property type="match status" value="1"/>
</dbReference>
<feature type="transmembrane region" description="Helical" evidence="6">
    <location>
        <begin position="205"/>
        <end position="223"/>
    </location>
</feature>
<keyword evidence="4 6" id="KW-1133">Transmembrane helix</keyword>
<evidence type="ECO:0000256" key="5">
    <source>
        <dbReference type="ARBA" id="ARBA00023136"/>
    </source>
</evidence>
<feature type="domain" description="CAND6/7 N-terminal" evidence="9">
    <location>
        <begin position="28"/>
        <end position="158"/>
    </location>
</feature>
<feature type="domain" description="GOST seven transmembrane" evidence="8">
    <location>
        <begin position="175"/>
        <end position="416"/>
    </location>
</feature>
<feature type="transmembrane region" description="Helical" evidence="6">
    <location>
        <begin position="281"/>
        <end position="299"/>
    </location>
</feature>
<dbReference type="GO" id="GO:0005794">
    <property type="term" value="C:Golgi apparatus"/>
    <property type="evidence" value="ECO:0007669"/>
    <property type="project" value="TreeGrafter"/>
</dbReference>
<evidence type="ECO:0000256" key="1">
    <source>
        <dbReference type="ARBA" id="ARBA00004141"/>
    </source>
</evidence>
<proteinExistence type="predicted"/>
<keyword evidence="2 6" id="KW-0812">Transmembrane</keyword>
<dbReference type="InterPro" id="IPR009637">
    <property type="entry name" value="GPR107/GPR108-like"/>
</dbReference>
<evidence type="ECO:0008006" key="11">
    <source>
        <dbReference type="Google" id="ProtNLM"/>
    </source>
</evidence>
<keyword evidence="5 6" id="KW-0472">Membrane</keyword>
<dbReference type="AlphaFoldDB" id="A0A0D6QXB8"/>
<dbReference type="Pfam" id="PF21904">
    <property type="entry name" value="CAND6-7_N"/>
    <property type="match status" value="1"/>
</dbReference>
<sequence>MGSCSIFVLAILTVVAFFLVPSWAEIRHISIEGDSRSVIEFEKFGFSHEGRLDITVTNISYSSDKVTPSSMGFFLITEENWVQVLVEYSRSDAAEAPCVLNNPQTKPLFKLLFNFEKIVDESYKKSFSPPDADEYKLMFANCMPNVKVWMNMRTAMYNLLKDGKRDYLSVGQTALPKLYFSMFFVYLVLTAGWCYLCWKKKGTVHMIHGLMGVLLVMKALNLLCEAEDKSYTKRTGTAHGWDIAFYGFSFVKGVMLFTVIVLIGTGWSILKPFLQEKEKRVLMIVIPLQVFANIAAVVIDESGPDRKDWITWTQLLLLLDVICCCAVLFPIIWSIKHLRQAAQTDGKAARSLMKLTLFRQYYIVLVSYIYFTRIVVFAVRTIISYQYSWSCDLTTELATMAFYIFTGYKFRPESHNPYFRLDDDEEEAAAEEALEDDDFEL</sequence>
<accession>A0A0D6QXB8</accession>